<sequence>MRPHDLSQNIVNALSLNLRVKRVPPSLAEVLRGSPSKQANLRVVRYEIPFNRDEKRRSGRGPGNSLLQMAMAVYQPIRPS</sequence>
<dbReference type="Proteomes" id="UP000507954">
    <property type="component" value="Unassembled WGS sequence"/>
</dbReference>
<gene>
    <name evidence="1" type="ORF">EMEDMD4_490023</name>
</gene>
<name>A0A508X0E8_9HYPH</name>
<reference evidence="1" key="1">
    <citation type="submission" date="2019-06" db="EMBL/GenBank/DDBJ databases">
        <authorList>
            <person name="Le Quere A."/>
            <person name="Colella S."/>
        </authorList>
    </citation>
    <scope>NUCLEOTIDE SEQUENCE</scope>
    <source>
        <strain evidence="1">EmedicaeMD41</strain>
    </source>
</reference>
<accession>A0A508X0E8</accession>
<dbReference type="AlphaFoldDB" id="A0A508X0E8"/>
<proteinExistence type="predicted"/>
<organism evidence="1">
    <name type="scientific">Sinorhizobium medicae</name>
    <dbReference type="NCBI Taxonomy" id="110321"/>
    <lineage>
        <taxon>Bacteria</taxon>
        <taxon>Pseudomonadati</taxon>
        <taxon>Pseudomonadota</taxon>
        <taxon>Alphaproteobacteria</taxon>
        <taxon>Hyphomicrobiales</taxon>
        <taxon>Rhizobiaceae</taxon>
        <taxon>Sinorhizobium/Ensifer group</taxon>
        <taxon>Sinorhizobium</taxon>
    </lineage>
</organism>
<evidence type="ECO:0000313" key="1">
    <source>
        <dbReference type="EMBL" id="VTZ63096.1"/>
    </source>
</evidence>
<dbReference type="EMBL" id="CABFNB010000116">
    <property type="protein sequence ID" value="VTZ63096.1"/>
    <property type="molecule type" value="Genomic_DNA"/>
</dbReference>
<protein>
    <submittedName>
        <fullName evidence="1">Uncharacterized protein</fullName>
    </submittedName>
</protein>